<organism evidence="2 3">
    <name type="scientific">Alteromonas halophila</name>
    <dbReference type="NCBI Taxonomy" id="516698"/>
    <lineage>
        <taxon>Bacteria</taxon>
        <taxon>Pseudomonadati</taxon>
        <taxon>Pseudomonadota</taxon>
        <taxon>Gammaproteobacteria</taxon>
        <taxon>Alteromonadales</taxon>
        <taxon>Alteromonadaceae</taxon>
        <taxon>Alteromonas/Salinimonas group</taxon>
        <taxon>Alteromonas</taxon>
    </lineage>
</organism>
<dbReference type="GO" id="GO:0009446">
    <property type="term" value="P:putrescine biosynthetic process"/>
    <property type="evidence" value="ECO:0007669"/>
    <property type="project" value="InterPro"/>
</dbReference>
<comment type="caution">
    <text evidence="2">The sequence shown here is derived from an EMBL/GenBank/DDBJ whole genome shotgun (WGS) entry which is preliminary data.</text>
</comment>
<dbReference type="EMBL" id="BMXP01000003">
    <property type="protein sequence ID" value="GGW83404.1"/>
    <property type="molecule type" value="Genomic_DNA"/>
</dbReference>
<proteinExistence type="predicted"/>
<dbReference type="RefSeq" id="WP_189405183.1">
    <property type="nucleotide sequence ID" value="NZ_BMXP01000003.1"/>
</dbReference>
<dbReference type="Proteomes" id="UP000631300">
    <property type="component" value="Unassembled WGS sequence"/>
</dbReference>
<evidence type="ECO:0000313" key="2">
    <source>
        <dbReference type="EMBL" id="GGW83404.1"/>
    </source>
</evidence>
<dbReference type="Gene3D" id="3.75.10.10">
    <property type="entry name" value="L-arginine/glycine Amidinotransferase, Chain A"/>
    <property type="match status" value="1"/>
</dbReference>
<dbReference type="AlphaFoldDB" id="A0A918JLF2"/>
<dbReference type="PANTHER" id="PTHR31377:SF0">
    <property type="entry name" value="AGMATINE DEIMINASE-RELATED"/>
    <property type="match status" value="1"/>
</dbReference>
<dbReference type="InterPro" id="IPR007466">
    <property type="entry name" value="Peptidyl-Arg-deiminase_porph"/>
</dbReference>
<accession>A0A918JLF2</accession>
<dbReference type="GO" id="GO:0004668">
    <property type="term" value="F:protein-arginine deiminase activity"/>
    <property type="evidence" value="ECO:0007669"/>
    <property type="project" value="InterPro"/>
</dbReference>
<dbReference type="SUPFAM" id="SSF55909">
    <property type="entry name" value="Pentein"/>
    <property type="match status" value="1"/>
</dbReference>
<sequence>MHATRALLPEWTSLDAIMLAWPHIETDWSPWLEAARNTYVNVIAAINRYHAGVILLCAPQDIQDVKSRLADNARVLIVPASYNDTWVRDYGFLTCGAPNSDDTECVPVEFRFNGWGEKFDATQDNMANQRYFSQLCQAPMHSSPVVMEGGALEIDENGHLITTSQCLLNPKRNGAMSLERYAATLREMLGCKQVTVLTNGHLEGDDTDGHIDTLVRFTPNRGLVIQAADNRPDDSHHPGLTALCEECSAHFPEHQQFRLPLPQMYNEEGERLPASYANFLICNRAVLLPVYGQPEDSLAIDVIQRAFPDHIVEPIDCSVLVRQFGSLHCISMQVPVNTLKPEIVSALQQGVTFYDIQHD</sequence>
<dbReference type="Pfam" id="PF04371">
    <property type="entry name" value="PAD_porph"/>
    <property type="match status" value="1"/>
</dbReference>
<dbReference type="GO" id="GO:0047632">
    <property type="term" value="F:agmatine deiminase activity"/>
    <property type="evidence" value="ECO:0007669"/>
    <property type="project" value="TreeGrafter"/>
</dbReference>
<evidence type="ECO:0000256" key="1">
    <source>
        <dbReference type="ARBA" id="ARBA00022801"/>
    </source>
</evidence>
<protein>
    <submittedName>
        <fullName evidence="2">Agmatine deiminase</fullName>
    </submittedName>
</protein>
<keyword evidence="3" id="KW-1185">Reference proteome</keyword>
<gene>
    <name evidence="2" type="primary">aguA</name>
    <name evidence="2" type="ORF">GCM10007391_16090</name>
</gene>
<evidence type="ECO:0000313" key="3">
    <source>
        <dbReference type="Proteomes" id="UP000631300"/>
    </source>
</evidence>
<keyword evidence="1" id="KW-0378">Hydrolase</keyword>
<name>A0A918JLF2_9ALTE</name>
<reference evidence="2" key="1">
    <citation type="journal article" date="2014" name="Int. J. Syst. Evol. Microbiol.">
        <title>Complete genome sequence of Corynebacterium casei LMG S-19264T (=DSM 44701T), isolated from a smear-ripened cheese.</title>
        <authorList>
            <consortium name="US DOE Joint Genome Institute (JGI-PGF)"/>
            <person name="Walter F."/>
            <person name="Albersmeier A."/>
            <person name="Kalinowski J."/>
            <person name="Ruckert C."/>
        </authorList>
    </citation>
    <scope>NUCLEOTIDE SEQUENCE</scope>
    <source>
        <strain evidence="2">KCTC 22164</strain>
    </source>
</reference>
<reference evidence="2" key="2">
    <citation type="submission" date="2020-09" db="EMBL/GenBank/DDBJ databases">
        <authorList>
            <person name="Sun Q."/>
            <person name="Kim S."/>
        </authorList>
    </citation>
    <scope>NUCLEOTIDE SEQUENCE</scope>
    <source>
        <strain evidence="2">KCTC 22164</strain>
    </source>
</reference>
<dbReference type="PANTHER" id="PTHR31377">
    <property type="entry name" value="AGMATINE DEIMINASE-RELATED"/>
    <property type="match status" value="1"/>
</dbReference>